<organism evidence="1 2">
    <name type="scientific">Dichanthelium oligosanthes</name>
    <dbReference type="NCBI Taxonomy" id="888268"/>
    <lineage>
        <taxon>Eukaryota</taxon>
        <taxon>Viridiplantae</taxon>
        <taxon>Streptophyta</taxon>
        <taxon>Embryophyta</taxon>
        <taxon>Tracheophyta</taxon>
        <taxon>Spermatophyta</taxon>
        <taxon>Magnoliopsida</taxon>
        <taxon>Liliopsida</taxon>
        <taxon>Poales</taxon>
        <taxon>Poaceae</taxon>
        <taxon>PACMAD clade</taxon>
        <taxon>Panicoideae</taxon>
        <taxon>Panicodae</taxon>
        <taxon>Paniceae</taxon>
        <taxon>Dichantheliinae</taxon>
        <taxon>Dichanthelium</taxon>
    </lineage>
</organism>
<dbReference type="EMBL" id="LWDX02045427">
    <property type="protein sequence ID" value="OEL22403.1"/>
    <property type="molecule type" value="Genomic_DNA"/>
</dbReference>
<protein>
    <submittedName>
        <fullName evidence="1">Uncharacterized protein</fullName>
    </submittedName>
</protein>
<dbReference type="Proteomes" id="UP000095767">
    <property type="component" value="Unassembled WGS sequence"/>
</dbReference>
<comment type="caution">
    <text evidence="1">The sequence shown here is derived from an EMBL/GenBank/DDBJ whole genome shotgun (WGS) entry which is preliminary data.</text>
</comment>
<gene>
    <name evidence="1" type="ORF">BAE44_0016577</name>
</gene>
<evidence type="ECO:0000313" key="2">
    <source>
        <dbReference type="Proteomes" id="UP000095767"/>
    </source>
</evidence>
<dbReference type="AlphaFoldDB" id="A0A1E5VB76"/>
<evidence type="ECO:0000313" key="1">
    <source>
        <dbReference type="EMBL" id="OEL22403.1"/>
    </source>
</evidence>
<feature type="non-terminal residue" evidence="1">
    <location>
        <position position="1"/>
    </location>
</feature>
<accession>A0A1E5VB76</accession>
<proteinExistence type="predicted"/>
<reference evidence="1 2" key="1">
    <citation type="submission" date="2016-09" db="EMBL/GenBank/DDBJ databases">
        <title>The draft genome of Dichanthelium oligosanthes: A C3 panicoid grass species.</title>
        <authorList>
            <person name="Studer A.J."/>
            <person name="Schnable J.C."/>
            <person name="Brutnell T.P."/>
        </authorList>
    </citation>
    <scope>NUCLEOTIDE SEQUENCE [LARGE SCALE GENOMIC DNA]</scope>
    <source>
        <strain evidence="2">cv. Kellogg 1175</strain>
        <tissue evidence="1">Leaf</tissue>
    </source>
</reference>
<sequence length="131" mass="15049">LECLETKRRALFSECYVAKLGEADAQDRWSGTELANSVSSAQGGRLIELYRRSKADSNKALKTHFLNKCMGEECLAFLEENADNWELDELPVEMRKWITQETDVEKAVKTGKWLDLKKLMSSEEKRLSPVY</sequence>
<keyword evidence="2" id="KW-1185">Reference proteome</keyword>
<name>A0A1E5VB76_9POAL</name>